<feature type="region of interest" description="Disordered" evidence="6">
    <location>
        <begin position="1502"/>
        <end position="1535"/>
    </location>
</feature>
<sequence>RESTSARYKFLMSTDFDDLGDDKSHVRSTLDALGDKLTKGGRPRGRPRKHLPPLNSHSKKKVETFTDESEEEEEMIDDGKKKKTRASDEEDWTEEQEALSNTQRREMRVRKRPTLYADEVAVSEAQRKRLSAAKRLITGQPARGRPTVKSPLVISPLACLPKKQQEELDRFRQKLSDIDHPKQAKERIFELFRKGYLEQGLARVLPKPGPRTSEVRIEDNWGETMAEVNKWRQEIMNMPCSAGFLEFIWHINVEIMTPLYLVIIELYEWAPGVDAAITTAQAVRFCWNSLPWATRRKWERVARKRVMQRMKLGMHGDAVFEGHEVPVSGLTEARLAAEEQWLNRRNKSLVAEVHEEDAVLCPLCDKDDQLDEVRLSSMQQIQEHFFHAHWQVHGYACHFCGTMYSTLEALKVDHTDCDEWMAWRAAGLLAGGNVTGKIEMTYGRMMLCCAECGWHVALSREKGAMEMVKAMMTHHHNSALLTMMIYFPVKPTEALDSVHFTVTPANVKNPPLVCNHCSPPVTFRDPCETDEHYQKHHSEMALKCGVCNALSATEFLFKQHQMGHVGEHLYLADYLSYSARVLPPPNNLSRAPRVGWKNKLDGNHAVGGMVGGIGLQSPIDIVDPFENCEERKIRNIRRQVAEGVQQIEDGYDRAAIEVEKPEARTVREKLMKKYSDCEGISGVDETCWLRTEDAEKFRAWMTYWESAEGKKKGGPPKEIEFDMSPSIINLPTVDVEINFRQTMEIASSCLLDDNVFYCMRCDVILKGAQAAEHLKKKEGKENVCAKQDNGVIEERPFSNDNMFTLHVPSSSDLHCPSVPCPHCASCVECCSITGLRLHLLQAHGIYAEYTPVAATADDSAMLPSLKWDLRTPFGKMIDARLCMPPTGMFSQKPSSSLSISLISNDVWGQLIDTAENVPAHEIANMRRVLQEGTIMPPQAYRPMARITPQIHTLPTARPLQQMQMLQTNRLEQHRLMTIAERDRQLKMQQRTGLMMTPQARGVGRGQQLTPLARALARPGATSHTPPQLMQQHVLQKPQPPILRNGGPLSNPRKILGFAMRDHTRVFVCQVCADDKVYETQECFKAHIMRRHFHTCGHCTAIFVFDSECRQHARVCRADHHQQWFAPDPRLPHVKTRCPFCTMQAGMVEMPIHLMDNHLDALEFELPKGRIRPNISLIANQKMVEIANQQEVPRLRYKYYLPREEELCMSRGRNCQVCGLVFPDPARLMTHLKYHPEFAYFCWVCSRSHAAALGTVTEIAKHIIADHFADYRQVQKFMPCPLCRTNMINRPLPHLMYECAHNLVCQLCRDLPTFESLAELTEHRRRCHYDTLRRFECSQCAEVFATTADFRRHICDTMQLKTMCTCGLELRTRNQFEQHFTANHLRGDVCKICNMKFADIESLKKHRDGHGKQMKPDTTRHLLICSFGDISSEHKQLLVLVSNTSIRMHSASKMVGGGTVEEPLEISDDDDIVELKSAAVLQEESDKLAAFMQSDADLQQRIQQLQHPSASPSPPIAMRKRYRSESVQPGPDAGDDEVVDYVVRRIVRTAVALEETDSSTEEEATQKLKEREEAKRRRVAAPPSVETLDDDDDDCVMLDESPKNGGGEEGETALSARIREEQEDNTVGGQGQPGYADEEEEADGGTPPVQPVVREFTPVDEDICVVGEVENSGCSGAAVTVNNQREKKFGCEKCSMRFMTQEALKVHIRNGHQFDAGASTISEELGIPIGNLLYICKNCCIAYPTADKHREHKQQHGQRTLSCDSCSGCAYNNDVMAHHHKRVAEKKVSYICGECRLEFEHETNLHEHSSAVHGVRLFYFCKTCEIGSTSGDLMYSHYMTECRSGYAAAMGRSGRRVEELGSRHIGVCPASQLHFQPQNVDMYRQVSAKEPHKFARPSLCNHRSLLVPVDRMVACDDCRCLVNIQTYAAEVQHKTGVEFDFNLRAARAPPPLQGLKVAFHNPKKMMTAAQPTAMSNGRMTGEKQLGVIRAGASPSAGAFSNGHGACATRSPSMATAYIAPSQNVRVTPGQQLQHPQQQQYQIQQSNGGNFRFPVAVLPAGAVAARGRPSMPAYMEAQQRRTEALQAYTQARSNGVVGRTPVLNASLAMRGSMQSGDVRARSSHFPPARAPQELSTLGSLQSLVASSRRDQEGTISAESTPSPSSKQCVHCNVPLLTPRDSLMHAMHTSPSNLVCSSCPITFANDRLAVAHMIDHLQPDDRQMAMDMDCPVPSCKVEMPTLIALRRHMVTVHNPPLRFPNPSCNLTFMTKELAMAHDDAHVNCAAGPEMQCCILCGTVDNWTSQMLDKSGKGLTISHLMLHALESTSYCKICLTKHDDVTQLVTHFIISHTNVEGENRSCDECGAVLETELEMKKHCAGKHMITELHVPKKLIVKIPPTMNDFFGIGETD</sequence>
<dbReference type="PANTHER" id="PTHR24408">
    <property type="entry name" value="ZINC FINGER PROTEIN"/>
    <property type="match status" value="1"/>
</dbReference>
<gene>
    <name evidence="8" type="ORF">PFISCL1PPCAC_8441</name>
</gene>
<evidence type="ECO:0000259" key="7">
    <source>
        <dbReference type="PROSITE" id="PS50157"/>
    </source>
</evidence>
<feature type="compositionally biased region" description="Acidic residues" evidence="6">
    <location>
        <begin position="65"/>
        <end position="76"/>
    </location>
</feature>
<keyword evidence="9" id="KW-1185">Reference proteome</keyword>
<feature type="domain" description="C2H2-type" evidence="7">
    <location>
        <begin position="1688"/>
        <end position="1716"/>
    </location>
</feature>
<evidence type="ECO:0000256" key="1">
    <source>
        <dbReference type="ARBA" id="ARBA00022723"/>
    </source>
</evidence>
<dbReference type="PROSITE" id="PS50157">
    <property type="entry name" value="ZINC_FINGER_C2H2_2"/>
    <property type="match status" value="3"/>
</dbReference>
<feature type="region of interest" description="Disordered" evidence="6">
    <location>
        <begin position="2115"/>
        <end position="2135"/>
    </location>
</feature>
<evidence type="ECO:0000256" key="2">
    <source>
        <dbReference type="ARBA" id="ARBA00022737"/>
    </source>
</evidence>
<evidence type="ECO:0000256" key="5">
    <source>
        <dbReference type="PROSITE-ProRule" id="PRU00042"/>
    </source>
</evidence>
<evidence type="ECO:0000256" key="4">
    <source>
        <dbReference type="ARBA" id="ARBA00022833"/>
    </source>
</evidence>
<feature type="compositionally biased region" description="Basic and acidic residues" evidence="6">
    <location>
        <begin position="1563"/>
        <end position="1574"/>
    </location>
</feature>
<feature type="non-terminal residue" evidence="8">
    <location>
        <position position="1"/>
    </location>
</feature>
<protein>
    <recommendedName>
        <fullName evidence="7">C2H2-type domain-containing protein</fullName>
    </recommendedName>
</protein>
<keyword evidence="1" id="KW-0479">Metal-binding</keyword>
<proteinExistence type="predicted"/>
<keyword evidence="4" id="KW-0862">Zinc</keyword>
<reference evidence="8" key="1">
    <citation type="submission" date="2023-10" db="EMBL/GenBank/DDBJ databases">
        <title>Genome assembly of Pristionchus species.</title>
        <authorList>
            <person name="Yoshida K."/>
            <person name="Sommer R.J."/>
        </authorList>
    </citation>
    <scope>NUCLEOTIDE SEQUENCE</scope>
    <source>
        <strain evidence="8">RS5133</strain>
    </source>
</reference>
<dbReference type="GO" id="GO:0000981">
    <property type="term" value="F:DNA-binding transcription factor activity, RNA polymerase II-specific"/>
    <property type="evidence" value="ECO:0007669"/>
    <property type="project" value="TreeGrafter"/>
</dbReference>
<feature type="compositionally biased region" description="Basic residues" evidence="6">
    <location>
        <begin position="39"/>
        <end position="51"/>
    </location>
</feature>
<evidence type="ECO:0000256" key="3">
    <source>
        <dbReference type="ARBA" id="ARBA00022771"/>
    </source>
</evidence>
<dbReference type="EMBL" id="BTSY01000003">
    <property type="protein sequence ID" value="GMT17144.1"/>
    <property type="molecule type" value="Genomic_DNA"/>
</dbReference>
<accession>A0AAV5VFB7</accession>
<feature type="domain" description="C2H2-type" evidence="7">
    <location>
        <begin position="1212"/>
        <end position="1234"/>
    </location>
</feature>
<dbReference type="Proteomes" id="UP001432322">
    <property type="component" value="Unassembled WGS sequence"/>
</dbReference>
<name>A0AAV5VFB7_9BILA</name>
<dbReference type="SMART" id="SM00355">
    <property type="entry name" value="ZnF_C2H2"/>
    <property type="match status" value="20"/>
</dbReference>
<dbReference type="InterPro" id="IPR013087">
    <property type="entry name" value="Znf_C2H2_type"/>
</dbReference>
<organism evidence="8 9">
    <name type="scientific">Pristionchus fissidentatus</name>
    <dbReference type="NCBI Taxonomy" id="1538716"/>
    <lineage>
        <taxon>Eukaryota</taxon>
        <taxon>Metazoa</taxon>
        <taxon>Ecdysozoa</taxon>
        <taxon>Nematoda</taxon>
        <taxon>Chromadorea</taxon>
        <taxon>Rhabditida</taxon>
        <taxon>Rhabditina</taxon>
        <taxon>Diplogasteromorpha</taxon>
        <taxon>Diplogasteroidea</taxon>
        <taxon>Neodiplogasteridae</taxon>
        <taxon>Pristionchus</taxon>
    </lineage>
</organism>
<keyword evidence="2" id="KW-0677">Repeat</keyword>
<evidence type="ECO:0000256" key="6">
    <source>
        <dbReference type="SAM" id="MobiDB-lite"/>
    </source>
</evidence>
<feature type="compositionally biased region" description="Acidic residues" evidence="6">
    <location>
        <begin position="1586"/>
        <end position="1596"/>
    </location>
</feature>
<comment type="caution">
    <text evidence="8">The sequence shown here is derived from an EMBL/GenBank/DDBJ whole genome shotgun (WGS) entry which is preliminary data.</text>
</comment>
<evidence type="ECO:0000313" key="8">
    <source>
        <dbReference type="EMBL" id="GMT17144.1"/>
    </source>
</evidence>
<dbReference type="GO" id="GO:0043565">
    <property type="term" value="F:sequence-specific DNA binding"/>
    <property type="evidence" value="ECO:0007669"/>
    <property type="project" value="TreeGrafter"/>
</dbReference>
<dbReference type="GO" id="GO:0005634">
    <property type="term" value="C:nucleus"/>
    <property type="evidence" value="ECO:0007669"/>
    <property type="project" value="TreeGrafter"/>
</dbReference>
<dbReference type="GO" id="GO:0008270">
    <property type="term" value="F:zinc ion binding"/>
    <property type="evidence" value="ECO:0007669"/>
    <property type="project" value="UniProtKB-KW"/>
</dbReference>
<feature type="region of interest" description="Disordered" evidence="6">
    <location>
        <begin position="32"/>
        <end position="106"/>
    </location>
</feature>
<dbReference type="PANTHER" id="PTHR24408:SF64">
    <property type="entry name" value="LINKING IMMUNITY AND METABOLISM-RELATED"/>
    <property type="match status" value="1"/>
</dbReference>
<feature type="region of interest" description="Disordered" evidence="6">
    <location>
        <begin position="1554"/>
        <end position="1650"/>
    </location>
</feature>
<feature type="domain" description="C2H2-type" evidence="7">
    <location>
        <begin position="1789"/>
        <end position="1812"/>
    </location>
</feature>
<feature type="compositionally biased region" description="Acidic residues" evidence="6">
    <location>
        <begin position="88"/>
        <end position="97"/>
    </location>
</feature>
<dbReference type="PROSITE" id="PS00028">
    <property type="entry name" value="ZINC_FINGER_C2H2_1"/>
    <property type="match status" value="6"/>
</dbReference>
<keyword evidence="3 5" id="KW-0863">Zinc-finger</keyword>
<evidence type="ECO:0000313" key="9">
    <source>
        <dbReference type="Proteomes" id="UP001432322"/>
    </source>
</evidence>